<reference evidence="3 4" key="2">
    <citation type="submission" date="2020-07" db="EMBL/GenBank/DDBJ databases">
        <title>Genome assembly of wild tea tree DASZ reveals pedigree and selection history of tea varieties.</title>
        <authorList>
            <person name="Zhang W."/>
        </authorList>
    </citation>
    <scope>NUCLEOTIDE SEQUENCE [LARGE SCALE GENOMIC DNA]</scope>
    <source>
        <strain evidence="4">cv. G240</strain>
        <tissue evidence="3">Leaf</tissue>
    </source>
</reference>
<organism evidence="3 4">
    <name type="scientific">Camellia sinensis</name>
    <name type="common">Tea plant</name>
    <name type="synonym">Thea sinensis</name>
    <dbReference type="NCBI Taxonomy" id="4442"/>
    <lineage>
        <taxon>Eukaryota</taxon>
        <taxon>Viridiplantae</taxon>
        <taxon>Streptophyta</taxon>
        <taxon>Embryophyta</taxon>
        <taxon>Tracheophyta</taxon>
        <taxon>Spermatophyta</taxon>
        <taxon>Magnoliopsida</taxon>
        <taxon>eudicotyledons</taxon>
        <taxon>Gunneridae</taxon>
        <taxon>Pentapetalae</taxon>
        <taxon>asterids</taxon>
        <taxon>Ericales</taxon>
        <taxon>Theaceae</taxon>
        <taxon>Camellia</taxon>
    </lineage>
</organism>
<dbReference type="AlphaFoldDB" id="A0A7J7FZ50"/>
<sequence length="562" mass="61081">MLLNLVLSLEVQSGIPRFCTSARAGNLALERRIRASSISLHCFTVRSSGGLGARAESCLKLERASSGDFTHPAFGNLGLLAGYGAKPIGPDKTGQEKIVTGTPDKDLHDDDFFWVSGNYETAEVPGWFINKGFAIQALQANYQFPNVEAIRTVLRYSHRDCNDLLGYTPTYRYSAPRRSRVTDFLRAPSPPLDPSLPDVPLIRLTEEQEMAKRSRIKNLLTATSAEMPSVVTRSPAAGQSSGAVVALASQSAGQSSREPSARRAGKRPRSDPSAELVAELTTEHPPDAPAPVPAWRPHLKHRGQDIPATASIKADKEHLLAFDLSKALLLPSDVVGSDHVPDTRLVKSSVKSMARAIQKQHLILERIHRLRQKANDTASQVESLQAELGRAKASLEMANTDNNRLLGQLNATKKKQSELQTEVDTLKKSEKKACRAANNVGFNEAEQIYKKQVFATQDIYFKAGWKSACEHLGQGSDTDVFANPPPASLPVYLVPYANDVFSALQAEAEEGLEDGDGETDSGEEEAEVQEQPGNEEPGAQDTSPTIDLEAGEDEFTNLSPLV</sequence>
<proteinExistence type="predicted"/>
<keyword evidence="1" id="KW-0175">Coiled coil</keyword>
<comment type="caution">
    <text evidence="3">The sequence shown here is derived from an EMBL/GenBank/DDBJ whole genome shotgun (WGS) entry which is preliminary data.</text>
</comment>
<dbReference type="Proteomes" id="UP000593564">
    <property type="component" value="Unassembled WGS sequence"/>
</dbReference>
<dbReference type="EMBL" id="JACBKZ010000014">
    <property type="protein sequence ID" value="KAF5933713.1"/>
    <property type="molecule type" value="Genomic_DNA"/>
</dbReference>
<evidence type="ECO:0000313" key="4">
    <source>
        <dbReference type="Proteomes" id="UP000593564"/>
    </source>
</evidence>
<feature type="compositionally biased region" description="Polar residues" evidence="2">
    <location>
        <begin position="237"/>
        <end position="258"/>
    </location>
</feature>
<name>A0A7J7FZ50_CAMSI</name>
<evidence type="ECO:0000256" key="2">
    <source>
        <dbReference type="SAM" id="MobiDB-lite"/>
    </source>
</evidence>
<feature type="region of interest" description="Disordered" evidence="2">
    <location>
        <begin position="509"/>
        <end position="562"/>
    </location>
</feature>
<feature type="region of interest" description="Disordered" evidence="2">
    <location>
        <begin position="230"/>
        <end position="274"/>
    </location>
</feature>
<evidence type="ECO:0000313" key="3">
    <source>
        <dbReference type="EMBL" id="KAF5933713.1"/>
    </source>
</evidence>
<keyword evidence="4" id="KW-1185">Reference proteome</keyword>
<gene>
    <name evidence="3" type="ORF">HYC85_029884</name>
</gene>
<feature type="compositionally biased region" description="Acidic residues" evidence="2">
    <location>
        <begin position="509"/>
        <end position="528"/>
    </location>
</feature>
<evidence type="ECO:0000256" key="1">
    <source>
        <dbReference type="SAM" id="Coils"/>
    </source>
</evidence>
<feature type="coiled-coil region" evidence="1">
    <location>
        <begin position="367"/>
        <end position="429"/>
    </location>
</feature>
<accession>A0A7J7FZ50</accession>
<protein>
    <submittedName>
        <fullName evidence="3">Uncharacterized protein</fullName>
    </submittedName>
</protein>
<reference evidence="4" key="1">
    <citation type="journal article" date="2020" name="Nat. Commun.">
        <title>Genome assembly of wild tea tree DASZ reveals pedigree and selection history of tea varieties.</title>
        <authorList>
            <person name="Zhang W."/>
            <person name="Zhang Y."/>
            <person name="Qiu H."/>
            <person name="Guo Y."/>
            <person name="Wan H."/>
            <person name="Zhang X."/>
            <person name="Scossa F."/>
            <person name="Alseekh S."/>
            <person name="Zhang Q."/>
            <person name="Wang P."/>
            <person name="Xu L."/>
            <person name="Schmidt M.H."/>
            <person name="Jia X."/>
            <person name="Li D."/>
            <person name="Zhu A."/>
            <person name="Guo F."/>
            <person name="Chen W."/>
            <person name="Ni D."/>
            <person name="Usadel B."/>
            <person name="Fernie A.R."/>
            <person name="Wen W."/>
        </authorList>
    </citation>
    <scope>NUCLEOTIDE SEQUENCE [LARGE SCALE GENOMIC DNA]</scope>
    <source>
        <strain evidence="4">cv. G240</strain>
    </source>
</reference>